<dbReference type="EMBL" id="WKPR01000002">
    <property type="protein sequence ID" value="MSB18176.1"/>
    <property type="molecule type" value="Genomic_DNA"/>
</dbReference>
<sequence length="620" mass="67955">MDGAGREIYLRSAPIEMQERWGFTMKRRLIGFLLSCAMLLPQSMVWASASGPALDISWIELPSSAAWDVIADDITAGPVCFAHDDPFEMSQYYDLSGKPVETGFAYRPGDYYFSCGLGVIERDGKYGYIDAEGNLVIDCIYDAGYTFEDGLALVEKDGEELLIDVSGKTFMNLSERQLNDYSGFSEGFCAVSSEAEGENWGLTGYIDKNGELAVPMRYMSAFDFHDGIVVVREYYDGKGSTGAVDKEGNVIIPCEYDDVENYTANKNYLIATDETRSDIYRRDGTLLHSFPKSQYDRVRIGEINDLIFVEKNYRCGCLDMDGQEIVPMMYYVLQESGIDGGLIAQKVPYQTPAGTNMWGTIALDDEMAFVPFPDEAAYVGFPFSEGSIVVKQQSTGKYGYMDQTGVWVVPPQFDQAKSFENGYELVCQDGRIGILKNPLDLPSPWAAGAVSTARELGLLPRQVDSCYTTAITRQHFSELMVRLVETADGKKIDARSVLPFTDTADIAARKAYAAGIVTGTGDGTTFSPDASITREQMAAMLYRAIQYIQKQTGRSVLTEAGNLAGYADAGQVSGWAADSLAALTASGILQGTSSATLSPKDTTTVEQAILLTLRAYQEFS</sequence>
<dbReference type="InterPro" id="IPR001119">
    <property type="entry name" value="SLH_dom"/>
</dbReference>
<evidence type="ECO:0000313" key="4">
    <source>
        <dbReference type="Proteomes" id="UP000434475"/>
    </source>
</evidence>
<keyword evidence="1" id="KW-0677">Repeat</keyword>
<name>A0A6I2QZ20_FLAPL</name>
<dbReference type="Proteomes" id="UP000434475">
    <property type="component" value="Unassembled WGS sequence"/>
</dbReference>
<dbReference type="Pfam" id="PF14903">
    <property type="entry name" value="WG_beta_rep"/>
    <property type="match status" value="4"/>
</dbReference>
<dbReference type="AlphaFoldDB" id="A0A6I2QZ20"/>
<proteinExistence type="predicted"/>
<dbReference type="Pfam" id="PF00395">
    <property type="entry name" value="SLH"/>
    <property type="match status" value="2"/>
</dbReference>
<evidence type="ECO:0000313" key="3">
    <source>
        <dbReference type="EMBL" id="MSB18176.1"/>
    </source>
</evidence>
<dbReference type="SUPFAM" id="SSF69360">
    <property type="entry name" value="Cell wall binding repeat"/>
    <property type="match status" value="1"/>
</dbReference>
<feature type="domain" description="SLH" evidence="2">
    <location>
        <begin position="563"/>
        <end position="620"/>
    </location>
</feature>
<dbReference type="InterPro" id="IPR032774">
    <property type="entry name" value="WG_beta_rep"/>
</dbReference>
<dbReference type="PROSITE" id="PS51272">
    <property type="entry name" value="SLH"/>
    <property type="match status" value="2"/>
</dbReference>
<feature type="domain" description="SLH" evidence="2">
    <location>
        <begin position="491"/>
        <end position="555"/>
    </location>
</feature>
<dbReference type="PANTHER" id="PTHR37841">
    <property type="entry name" value="GLR2918 PROTEIN"/>
    <property type="match status" value="1"/>
</dbReference>
<reference evidence="3 4" key="1">
    <citation type="journal article" date="2019" name="Nat. Med.">
        <title>A library of human gut bacterial isolates paired with longitudinal multiomics data enables mechanistic microbiome research.</title>
        <authorList>
            <person name="Poyet M."/>
            <person name="Groussin M."/>
            <person name="Gibbons S.M."/>
            <person name="Avila-Pacheco J."/>
            <person name="Jiang X."/>
            <person name="Kearney S.M."/>
            <person name="Perrotta A.R."/>
            <person name="Berdy B."/>
            <person name="Zhao S."/>
            <person name="Lieberman T.D."/>
            <person name="Swanson P.K."/>
            <person name="Smith M."/>
            <person name="Roesemann S."/>
            <person name="Alexander J.E."/>
            <person name="Rich S.A."/>
            <person name="Livny J."/>
            <person name="Vlamakis H."/>
            <person name="Clish C."/>
            <person name="Bullock K."/>
            <person name="Deik A."/>
            <person name="Scott J."/>
            <person name="Pierce K.A."/>
            <person name="Xavier R.J."/>
            <person name="Alm E.J."/>
        </authorList>
    </citation>
    <scope>NUCLEOTIDE SEQUENCE [LARGE SCALE GENOMIC DNA]</scope>
    <source>
        <strain evidence="3 4">BIOML-A2</strain>
    </source>
</reference>
<gene>
    <name evidence="3" type="ORF">GKE97_01440</name>
</gene>
<organism evidence="3 4">
    <name type="scientific">Flavonifractor plautii</name>
    <name type="common">Fusobacterium plautii</name>
    <dbReference type="NCBI Taxonomy" id="292800"/>
    <lineage>
        <taxon>Bacteria</taxon>
        <taxon>Bacillati</taxon>
        <taxon>Bacillota</taxon>
        <taxon>Clostridia</taxon>
        <taxon>Eubacteriales</taxon>
        <taxon>Oscillospiraceae</taxon>
        <taxon>Flavonifractor</taxon>
    </lineage>
</organism>
<evidence type="ECO:0000256" key="1">
    <source>
        <dbReference type="ARBA" id="ARBA00022737"/>
    </source>
</evidence>
<accession>A0A6I2QZ20</accession>
<dbReference type="PANTHER" id="PTHR37841:SF1">
    <property type="entry name" value="DUF3298 DOMAIN-CONTAINING PROTEIN"/>
    <property type="match status" value="1"/>
</dbReference>
<comment type="caution">
    <text evidence="3">The sequence shown here is derived from an EMBL/GenBank/DDBJ whole genome shotgun (WGS) entry which is preliminary data.</text>
</comment>
<protein>
    <recommendedName>
        <fullName evidence="2">SLH domain-containing protein</fullName>
    </recommendedName>
</protein>
<evidence type="ECO:0000259" key="2">
    <source>
        <dbReference type="PROSITE" id="PS51272"/>
    </source>
</evidence>